<dbReference type="PANTHER" id="PTHR24221">
    <property type="entry name" value="ATP-BINDING CASSETTE SUB-FAMILY B"/>
    <property type="match status" value="1"/>
</dbReference>
<comment type="caution">
    <text evidence="10">The sequence shown here is derived from an EMBL/GenBank/DDBJ whole genome shotgun (WGS) entry which is preliminary data.</text>
</comment>
<evidence type="ECO:0000313" key="11">
    <source>
        <dbReference type="Proteomes" id="UP000519023"/>
    </source>
</evidence>
<dbReference type="GO" id="GO:0016887">
    <property type="term" value="F:ATP hydrolysis activity"/>
    <property type="evidence" value="ECO:0007669"/>
    <property type="project" value="InterPro"/>
</dbReference>
<dbReference type="InterPro" id="IPR003593">
    <property type="entry name" value="AAA+_ATPase"/>
</dbReference>
<proteinExistence type="predicted"/>
<dbReference type="SUPFAM" id="SSF52540">
    <property type="entry name" value="P-loop containing nucleoside triphosphate hydrolases"/>
    <property type="match status" value="1"/>
</dbReference>
<feature type="transmembrane region" description="Helical" evidence="7">
    <location>
        <begin position="247"/>
        <end position="271"/>
    </location>
</feature>
<dbReference type="Pfam" id="PF00005">
    <property type="entry name" value="ABC_tran"/>
    <property type="match status" value="1"/>
</dbReference>
<gene>
    <name evidence="10" type="ORF">HHL08_18905</name>
</gene>
<dbReference type="PROSITE" id="PS50929">
    <property type="entry name" value="ABC_TM1F"/>
    <property type="match status" value="1"/>
</dbReference>
<dbReference type="GO" id="GO:0034040">
    <property type="term" value="F:ATPase-coupled lipid transmembrane transporter activity"/>
    <property type="evidence" value="ECO:0007669"/>
    <property type="project" value="TreeGrafter"/>
</dbReference>
<feature type="transmembrane region" description="Helical" evidence="7">
    <location>
        <begin position="128"/>
        <end position="145"/>
    </location>
</feature>
<feature type="transmembrane region" description="Helical" evidence="7">
    <location>
        <begin position="283"/>
        <end position="304"/>
    </location>
</feature>
<dbReference type="Gene3D" id="1.20.1560.10">
    <property type="entry name" value="ABC transporter type 1, transmembrane domain"/>
    <property type="match status" value="1"/>
</dbReference>
<dbReference type="Proteomes" id="UP000519023">
    <property type="component" value="Unassembled WGS sequence"/>
</dbReference>
<name>A0A7X9ZTI0_9SPHN</name>
<feature type="domain" description="ABC transporter" evidence="8">
    <location>
        <begin position="341"/>
        <end position="573"/>
    </location>
</feature>
<dbReference type="InterPro" id="IPR036640">
    <property type="entry name" value="ABC1_TM_sf"/>
</dbReference>
<keyword evidence="5 7" id="KW-1133">Transmembrane helix</keyword>
<evidence type="ECO:0000256" key="1">
    <source>
        <dbReference type="ARBA" id="ARBA00004651"/>
    </source>
</evidence>
<organism evidence="10 11">
    <name type="scientific">Sphingobium psychrophilum</name>
    <dbReference type="NCBI Taxonomy" id="2728834"/>
    <lineage>
        <taxon>Bacteria</taxon>
        <taxon>Pseudomonadati</taxon>
        <taxon>Pseudomonadota</taxon>
        <taxon>Alphaproteobacteria</taxon>
        <taxon>Sphingomonadales</taxon>
        <taxon>Sphingomonadaceae</taxon>
        <taxon>Sphingobium</taxon>
    </lineage>
</organism>
<dbReference type="EMBL" id="JABBFV010000017">
    <property type="protein sequence ID" value="NML12190.1"/>
    <property type="molecule type" value="Genomic_DNA"/>
</dbReference>
<evidence type="ECO:0000256" key="3">
    <source>
        <dbReference type="ARBA" id="ARBA00022741"/>
    </source>
</evidence>
<keyword evidence="6 7" id="KW-0472">Membrane</keyword>
<keyword evidence="11" id="KW-1185">Reference proteome</keyword>
<keyword evidence="2 7" id="KW-0812">Transmembrane</keyword>
<accession>A0A7X9ZTI0</accession>
<evidence type="ECO:0000256" key="5">
    <source>
        <dbReference type="ARBA" id="ARBA00022989"/>
    </source>
</evidence>
<evidence type="ECO:0000259" key="8">
    <source>
        <dbReference type="PROSITE" id="PS50893"/>
    </source>
</evidence>
<feature type="transmembrane region" description="Helical" evidence="7">
    <location>
        <begin position="61"/>
        <end position="83"/>
    </location>
</feature>
<protein>
    <submittedName>
        <fullName evidence="10">ABC transporter ATP-binding protein</fullName>
    </submittedName>
</protein>
<evidence type="ECO:0000256" key="7">
    <source>
        <dbReference type="SAM" id="Phobius"/>
    </source>
</evidence>
<evidence type="ECO:0000256" key="6">
    <source>
        <dbReference type="ARBA" id="ARBA00023136"/>
    </source>
</evidence>
<dbReference type="AlphaFoldDB" id="A0A7X9ZTI0"/>
<dbReference type="SUPFAM" id="SSF90123">
    <property type="entry name" value="ABC transporter transmembrane region"/>
    <property type="match status" value="1"/>
</dbReference>
<dbReference type="InterPro" id="IPR039421">
    <property type="entry name" value="Type_1_exporter"/>
</dbReference>
<dbReference type="GO" id="GO:0005524">
    <property type="term" value="F:ATP binding"/>
    <property type="evidence" value="ECO:0007669"/>
    <property type="project" value="UniProtKB-KW"/>
</dbReference>
<dbReference type="PROSITE" id="PS50893">
    <property type="entry name" value="ABC_TRANSPORTER_2"/>
    <property type="match status" value="1"/>
</dbReference>
<dbReference type="GO" id="GO:0005886">
    <property type="term" value="C:plasma membrane"/>
    <property type="evidence" value="ECO:0007669"/>
    <property type="project" value="UniProtKB-SubCell"/>
</dbReference>
<evidence type="ECO:0000256" key="2">
    <source>
        <dbReference type="ARBA" id="ARBA00022692"/>
    </source>
</evidence>
<feature type="transmembrane region" description="Helical" evidence="7">
    <location>
        <begin position="151"/>
        <end position="180"/>
    </location>
</feature>
<keyword evidence="4 10" id="KW-0067">ATP-binding</keyword>
<dbReference type="Gene3D" id="3.40.50.300">
    <property type="entry name" value="P-loop containing nucleotide triphosphate hydrolases"/>
    <property type="match status" value="1"/>
</dbReference>
<feature type="transmembrane region" description="Helical" evidence="7">
    <location>
        <begin position="21"/>
        <end position="41"/>
    </location>
</feature>
<dbReference type="GO" id="GO:0140359">
    <property type="term" value="F:ABC-type transporter activity"/>
    <property type="evidence" value="ECO:0007669"/>
    <property type="project" value="InterPro"/>
</dbReference>
<dbReference type="InterPro" id="IPR003439">
    <property type="entry name" value="ABC_transporter-like_ATP-bd"/>
</dbReference>
<dbReference type="InterPro" id="IPR011527">
    <property type="entry name" value="ABC1_TM_dom"/>
</dbReference>
<dbReference type="CDD" id="cd03228">
    <property type="entry name" value="ABCC_MRP_Like"/>
    <property type="match status" value="1"/>
</dbReference>
<comment type="subcellular location">
    <subcellularLocation>
        <location evidence="1">Cell membrane</location>
        <topology evidence="1">Multi-pass membrane protein</topology>
    </subcellularLocation>
</comment>
<dbReference type="PANTHER" id="PTHR24221:SF654">
    <property type="entry name" value="ATP-BINDING CASSETTE SUB-FAMILY B MEMBER 6"/>
    <property type="match status" value="1"/>
</dbReference>
<dbReference type="SMART" id="SM00382">
    <property type="entry name" value="AAA"/>
    <property type="match status" value="1"/>
</dbReference>
<keyword evidence="3" id="KW-0547">Nucleotide-binding</keyword>
<evidence type="ECO:0000256" key="4">
    <source>
        <dbReference type="ARBA" id="ARBA00022840"/>
    </source>
</evidence>
<dbReference type="RefSeq" id="WP_169574594.1">
    <property type="nucleotide sequence ID" value="NZ_JABBFV010000017.1"/>
</dbReference>
<evidence type="ECO:0000259" key="9">
    <source>
        <dbReference type="PROSITE" id="PS50929"/>
    </source>
</evidence>
<feature type="domain" description="ABC transmembrane type-1" evidence="9">
    <location>
        <begin position="26"/>
        <end position="309"/>
    </location>
</feature>
<sequence>MSALALMFRLTRMMVDKRLGVRDAVFIGMAGEGIGILLLVAGPLLLKHLVDRLSQPLPLSAPLVVAVILFALTAAAAGLVAALRHHSTTRIVEAIAGDLALQLLAARLPIMARHSDAMGGRMLGQIERLPFSLHLLIDGLLWQAVPLMVQMAVAFCVILAVVPWIYAVLIGLLLAGYCFITMVGAERYQHQAVTANERSESLTACIADLLRNAPRVIFNGNMDAELARAALVAGERAKEAGRGTRSLVSMAAVQCSAVTLGLVLLLGLAVRDVLAFRLTVGDLILLQAYILRLVLPLGGFGFLLRQAGRAVAQIRETMALIDGHARSPSCPDPLPDGPARVQLGGISFAFDGIRYVVRDVSATIEAGSLTVLVGANGSGKSTLARLIAGLLDPLAGSVDVNGIILADVPREHRHRHILYIPQHIGLFARSLGENGLYPPAASEAQRLQRRLQALHFYPDDRMPELDMPVGEGGHGLSGGQVQKLELARLASAAVPVLILDEATSALDPQSETAAIKTLRRERAQSTIILVTHRRHIARMADHVLFLVDGALRCAGTDEALAQRADYRNFWHRAKGA</sequence>
<reference evidence="10 11" key="1">
    <citation type="submission" date="2020-04" db="EMBL/GenBank/DDBJ databases">
        <title>Sphingobium sp. AR-3-1 isolated from Arctic soil.</title>
        <authorList>
            <person name="Dahal R.H."/>
            <person name="Chaudhary D.K."/>
        </authorList>
    </citation>
    <scope>NUCLEOTIDE SEQUENCE [LARGE SCALE GENOMIC DNA]</scope>
    <source>
        <strain evidence="10 11">AR-3-1</strain>
    </source>
</reference>
<evidence type="ECO:0000313" key="10">
    <source>
        <dbReference type="EMBL" id="NML12190.1"/>
    </source>
</evidence>
<dbReference type="InterPro" id="IPR027417">
    <property type="entry name" value="P-loop_NTPase"/>
</dbReference>